<evidence type="ECO:0000256" key="4">
    <source>
        <dbReference type="ARBA" id="ARBA00023136"/>
    </source>
</evidence>
<dbReference type="RefSeq" id="WP_111541961.1">
    <property type="nucleotide sequence ID" value="NZ_QKYV01000009.1"/>
</dbReference>
<name>A0A2W7HX04_9FLAO</name>
<evidence type="ECO:0000256" key="5">
    <source>
        <dbReference type="SAM" id="Phobius"/>
    </source>
</evidence>
<evidence type="ECO:0000256" key="3">
    <source>
        <dbReference type="ARBA" id="ARBA00022989"/>
    </source>
</evidence>
<keyword evidence="2 5" id="KW-0812">Transmembrane</keyword>
<dbReference type="Proteomes" id="UP000249542">
    <property type="component" value="Unassembled WGS sequence"/>
</dbReference>
<protein>
    <submittedName>
        <fullName evidence="6">Putative oxidoreductase</fullName>
    </submittedName>
</protein>
<evidence type="ECO:0000313" key="7">
    <source>
        <dbReference type="Proteomes" id="UP000249542"/>
    </source>
</evidence>
<proteinExistence type="predicted"/>
<sequence>MANQVLVSLRSIQVLRIMLSGIFLVAGFNHLIHLNKTVNRLNTARLKDVAYFFGDPKWLIIISGVVMLFAGFSLMMGYKTKIAASILLLILIPITITIQIGQMSTLGPLFKNLVIMGGLLFFITNNIQYKHK</sequence>
<dbReference type="InterPro" id="IPR032808">
    <property type="entry name" value="DoxX"/>
</dbReference>
<organism evidence="6 7">
    <name type="scientific">Mesonia algae</name>
    <dbReference type="NCBI Taxonomy" id="213248"/>
    <lineage>
        <taxon>Bacteria</taxon>
        <taxon>Pseudomonadati</taxon>
        <taxon>Bacteroidota</taxon>
        <taxon>Flavobacteriia</taxon>
        <taxon>Flavobacteriales</taxon>
        <taxon>Flavobacteriaceae</taxon>
        <taxon>Mesonia</taxon>
    </lineage>
</organism>
<dbReference type="GO" id="GO:0016020">
    <property type="term" value="C:membrane"/>
    <property type="evidence" value="ECO:0007669"/>
    <property type="project" value="UniProtKB-SubCell"/>
</dbReference>
<feature type="transmembrane region" description="Helical" evidence="5">
    <location>
        <begin position="82"/>
        <end position="103"/>
    </location>
</feature>
<evidence type="ECO:0000256" key="1">
    <source>
        <dbReference type="ARBA" id="ARBA00004141"/>
    </source>
</evidence>
<dbReference type="EMBL" id="QKYV01000009">
    <property type="protein sequence ID" value="PZW37905.1"/>
    <property type="molecule type" value="Genomic_DNA"/>
</dbReference>
<feature type="transmembrane region" description="Helical" evidence="5">
    <location>
        <begin position="58"/>
        <end position="75"/>
    </location>
</feature>
<feature type="transmembrane region" description="Helical" evidence="5">
    <location>
        <begin position="109"/>
        <end position="127"/>
    </location>
</feature>
<gene>
    <name evidence="6" type="ORF">LX95_02697</name>
</gene>
<evidence type="ECO:0000313" key="6">
    <source>
        <dbReference type="EMBL" id="PZW37905.1"/>
    </source>
</evidence>
<accession>A0A2W7HX04</accession>
<comment type="subcellular location">
    <subcellularLocation>
        <location evidence="1">Membrane</location>
        <topology evidence="1">Multi-pass membrane protein</topology>
    </subcellularLocation>
</comment>
<keyword evidence="4 5" id="KW-0472">Membrane</keyword>
<reference evidence="6 7" key="1">
    <citation type="submission" date="2018-06" db="EMBL/GenBank/DDBJ databases">
        <title>Genomic Encyclopedia of Archaeal and Bacterial Type Strains, Phase II (KMG-II): from individual species to whole genera.</title>
        <authorList>
            <person name="Goeker M."/>
        </authorList>
    </citation>
    <scope>NUCLEOTIDE SEQUENCE [LARGE SCALE GENOMIC DNA]</scope>
    <source>
        <strain evidence="6 7">DSM 15361</strain>
    </source>
</reference>
<keyword evidence="7" id="KW-1185">Reference proteome</keyword>
<dbReference type="AlphaFoldDB" id="A0A2W7HX04"/>
<keyword evidence="3 5" id="KW-1133">Transmembrane helix</keyword>
<dbReference type="Pfam" id="PF07681">
    <property type="entry name" value="DoxX"/>
    <property type="match status" value="1"/>
</dbReference>
<evidence type="ECO:0000256" key="2">
    <source>
        <dbReference type="ARBA" id="ARBA00022692"/>
    </source>
</evidence>
<feature type="transmembrane region" description="Helical" evidence="5">
    <location>
        <begin position="12"/>
        <end position="32"/>
    </location>
</feature>
<comment type="caution">
    <text evidence="6">The sequence shown here is derived from an EMBL/GenBank/DDBJ whole genome shotgun (WGS) entry which is preliminary data.</text>
</comment>